<organism evidence="7 8">
    <name type="scientific">Phrynosoma platyrhinos</name>
    <name type="common">Desert horned lizard</name>
    <dbReference type="NCBI Taxonomy" id="52577"/>
    <lineage>
        <taxon>Eukaryota</taxon>
        <taxon>Metazoa</taxon>
        <taxon>Chordata</taxon>
        <taxon>Craniata</taxon>
        <taxon>Vertebrata</taxon>
        <taxon>Euteleostomi</taxon>
        <taxon>Lepidosauria</taxon>
        <taxon>Squamata</taxon>
        <taxon>Bifurcata</taxon>
        <taxon>Unidentata</taxon>
        <taxon>Episquamata</taxon>
        <taxon>Toxicofera</taxon>
        <taxon>Iguania</taxon>
        <taxon>Phrynosomatidae</taxon>
        <taxon>Phrynosomatinae</taxon>
        <taxon>Phrynosoma</taxon>
    </lineage>
</organism>
<evidence type="ECO:0000256" key="4">
    <source>
        <dbReference type="ARBA" id="ARBA00023136"/>
    </source>
</evidence>
<gene>
    <name evidence="7" type="ORF">JD844_015264</name>
</gene>
<name>A0ABQ7T807_PHRPL</name>
<keyword evidence="3 5" id="KW-1133">Transmembrane helix</keyword>
<dbReference type="PROSITE" id="PS50850">
    <property type="entry name" value="MFS"/>
    <property type="match status" value="1"/>
</dbReference>
<dbReference type="EMBL" id="JAIPUX010001211">
    <property type="protein sequence ID" value="KAH0625669.1"/>
    <property type="molecule type" value="Genomic_DNA"/>
</dbReference>
<dbReference type="PANTHER" id="PTHR23503">
    <property type="entry name" value="SOLUTE CARRIER FAMILY 2"/>
    <property type="match status" value="1"/>
</dbReference>
<evidence type="ECO:0000259" key="6">
    <source>
        <dbReference type="PROSITE" id="PS50850"/>
    </source>
</evidence>
<evidence type="ECO:0000256" key="1">
    <source>
        <dbReference type="ARBA" id="ARBA00004141"/>
    </source>
</evidence>
<feature type="non-terminal residue" evidence="7">
    <location>
        <position position="1"/>
    </location>
</feature>
<proteinExistence type="predicted"/>
<evidence type="ECO:0000256" key="5">
    <source>
        <dbReference type="SAM" id="Phobius"/>
    </source>
</evidence>
<comment type="caution">
    <text evidence="7">The sequence shown here is derived from an EMBL/GenBank/DDBJ whole genome shotgun (WGS) entry which is preliminary data.</text>
</comment>
<feature type="transmembrane region" description="Helical" evidence="5">
    <location>
        <begin position="162"/>
        <end position="182"/>
    </location>
</feature>
<dbReference type="SUPFAM" id="SSF103473">
    <property type="entry name" value="MFS general substrate transporter"/>
    <property type="match status" value="1"/>
</dbReference>
<accession>A0ABQ7T807</accession>
<dbReference type="PANTHER" id="PTHR23503:SF1">
    <property type="entry name" value="MAJOR FACILITATOR SUPERFAMILY (MFS) PROFILE DOMAIN-CONTAINING PROTEIN"/>
    <property type="match status" value="1"/>
</dbReference>
<feature type="transmembrane region" description="Helical" evidence="5">
    <location>
        <begin position="38"/>
        <end position="60"/>
    </location>
</feature>
<comment type="subcellular location">
    <subcellularLocation>
        <location evidence="1">Membrane</location>
        <topology evidence="1">Multi-pass membrane protein</topology>
    </subcellularLocation>
</comment>
<evidence type="ECO:0000256" key="3">
    <source>
        <dbReference type="ARBA" id="ARBA00022989"/>
    </source>
</evidence>
<feature type="domain" description="Major facilitator superfamily (MFS) profile" evidence="6">
    <location>
        <begin position="1"/>
        <end position="186"/>
    </location>
</feature>
<protein>
    <recommendedName>
        <fullName evidence="6">Major facilitator superfamily (MFS) profile domain-containing protein</fullName>
    </recommendedName>
</protein>
<feature type="transmembrane region" description="Helical" evidence="5">
    <location>
        <begin position="12"/>
        <end position="31"/>
    </location>
</feature>
<dbReference type="InterPro" id="IPR020846">
    <property type="entry name" value="MFS_dom"/>
</dbReference>
<evidence type="ECO:0000313" key="8">
    <source>
        <dbReference type="Proteomes" id="UP000826234"/>
    </source>
</evidence>
<dbReference type="Proteomes" id="UP000826234">
    <property type="component" value="Unassembled WGS sequence"/>
</dbReference>
<keyword evidence="4 5" id="KW-0472">Membrane</keyword>
<evidence type="ECO:0000256" key="2">
    <source>
        <dbReference type="ARBA" id="ARBA00022692"/>
    </source>
</evidence>
<dbReference type="Gene3D" id="1.20.1250.20">
    <property type="entry name" value="MFS general substrate transporter like domains"/>
    <property type="match status" value="1"/>
</dbReference>
<reference evidence="7 8" key="1">
    <citation type="journal article" date="2022" name="Gigascience">
        <title>A chromosome-level genome assembly and annotation of the desert horned lizard, Phrynosoma platyrhinos, provides insight into chromosomal rearrangements among reptiles.</title>
        <authorList>
            <person name="Koochekian N."/>
            <person name="Ascanio A."/>
            <person name="Farleigh K."/>
            <person name="Card D.C."/>
            <person name="Schield D.R."/>
            <person name="Castoe T.A."/>
            <person name="Jezkova T."/>
        </authorList>
    </citation>
    <scope>NUCLEOTIDE SEQUENCE [LARGE SCALE GENOMIC DNA]</scope>
    <source>
        <strain evidence="7">NK-2021</strain>
    </source>
</reference>
<keyword evidence="8" id="KW-1185">Reference proteome</keyword>
<feature type="transmembrane region" description="Helical" evidence="5">
    <location>
        <begin position="132"/>
        <end position="156"/>
    </location>
</feature>
<keyword evidence="2 5" id="KW-0812">Transmembrane</keyword>
<dbReference type="InterPro" id="IPR005828">
    <property type="entry name" value="MFS_sugar_transport-like"/>
</dbReference>
<dbReference type="InterPro" id="IPR045263">
    <property type="entry name" value="GLUT"/>
</dbReference>
<dbReference type="InterPro" id="IPR036259">
    <property type="entry name" value="MFS_trans_sf"/>
</dbReference>
<evidence type="ECO:0000313" key="7">
    <source>
        <dbReference type="EMBL" id="KAH0625669.1"/>
    </source>
</evidence>
<sequence>EAGIPHEKIPYVTLGTGACECLTALTCGFLIESMGRRALILGGYSLMTLWCAVLTVSLTYQVGLRVQIEGQKKEGALVGPLPEHGLRLRLHPQFRPRTSNSFFSISLNSFFSPGGVTNILTIELFTQSARPAAYTIAGSVSWLSFFTIGMLFPFIVRGLGQYCFLVFLGECALVALFLFLVLPETKNKTFLEIKGDFQRLNFGGGGGGGHVQRTKEREAELGERRHLSHEF</sequence>
<dbReference type="Pfam" id="PF00083">
    <property type="entry name" value="Sugar_tr"/>
    <property type="match status" value="1"/>
</dbReference>